<keyword evidence="3" id="KW-0597">Phosphoprotein</keyword>
<evidence type="ECO:0000256" key="6">
    <source>
        <dbReference type="ARBA" id="ARBA00022777"/>
    </source>
</evidence>
<dbReference type="PANTHER" id="PTHR43065:SF10">
    <property type="entry name" value="PEROXIDE STRESS-ACTIVATED HISTIDINE KINASE MAK3"/>
    <property type="match status" value="1"/>
</dbReference>
<keyword evidence="4" id="KW-0808">Transferase</keyword>
<dbReference type="SUPFAM" id="SSF47384">
    <property type="entry name" value="Homodimeric domain of signal transducing histidine kinase"/>
    <property type="match status" value="1"/>
</dbReference>
<dbReference type="InterPro" id="IPR036097">
    <property type="entry name" value="HisK_dim/P_sf"/>
</dbReference>
<protein>
    <recommendedName>
        <fullName evidence="2">histidine kinase</fullName>
        <ecNumber evidence="2">2.7.13.3</ecNumber>
    </recommendedName>
</protein>
<keyword evidence="5" id="KW-0547">Nucleotide-binding</keyword>
<gene>
    <name evidence="10" type="ORF">HELGO_WM33911</name>
</gene>
<evidence type="ECO:0000256" key="1">
    <source>
        <dbReference type="ARBA" id="ARBA00000085"/>
    </source>
</evidence>
<dbReference type="InterPro" id="IPR005467">
    <property type="entry name" value="His_kinase_dom"/>
</dbReference>
<feature type="domain" description="Histidine kinase" evidence="9">
    <location>
        <begin position="33"/>
        <end position="249"/>
    </location>
</feature>
<dbReference type="EMBL" id="CACVAZ010000039">
    <property type="protein sequence ID" value="CAA6807438.1"/>
    <property type="molecule type" value="Genomic_DNA"/>
</dbReference>
<evidence type="ECO:0000256" key="5">
    <source>
        <dbReference type="ARBA" id="ARBA00022741"/>
    </source>
</evidence>
<dbReference type="InterPro" id="IPR004358">
    <property type="entry name" value="Sig_transdc_His_kin-like_C"/>
</dbReference>
<dbReference type="PROSITE" id="PS50109">
    <property type="entry name" value="HIS_KIN"/>
    <property type="match status" value="1"/>
</dbReference>
<dbReference type="Pfam" id="PF02518">
    <property type="entry name" value="HATPase_c"/>
    <property type="match status" value="1"/>
</dbReference>
<dbReference type="EC" id="2.7.13.3" evidence="2"/>
<dbReference type="AlphaFoldDB" id="A0A6S6SWS7"/>
<evidence type="ECO:0000256" key="4">
    <source>
        <dbReference type="ARBA" id="ARBA00022679"/>
    </source>
</evidence>
<evidence type="ECO:0000313" key="10">
    <source>
        <dbReference type="EMBL" id="CAA6807438.1"/>
    </source>
</evidence>
<dbReference type="GO" id="GO:0005524">
    <property type="term" value="F:ATP binding"/>
    <property type="evidence" value="ECO:0007669"/>
    <property type="project" value="UniProtKB-KW"/>
</dbReference>
<dbReference type="GO" id="GO:0000155">
    <property type="term" value="F:phosphorelay sensor kinase activity"/>
    <property type="evidence" value="ECO:0007669"/>
    <property type="project" value="InterPro"/>
</dbReference>
<reference evidence="10" key="1">
    <citation type="submission" date="2020-01" db="EMBL/GenBank/DDBJ databases">
        <authorList>
            <person name="Meier V. D."/>
            <person name="Meier V D."/>
        </authorList>
    </citation>
    <scope>NUCLEOTIDE SEQUENCE</scope>
    <source>
        <strain evidence="10">HLG_WM_MAG_02</strain>
    </source>
</reference>
<comment type="catalytic activity">
    <reaction evidence="1">
        <text>ATP + protein L-histidine = ADP + protein N-phospho-L-histidine.</text>
        <dbReference type="EC" id="2.7.13.3"/>
    </reaction>
</comment>
<evidence type="ECO:0000256" key="7">
    <source>
        <dbReference type="ARBA" id="ARBA00022840"/>
    </source>
</evidence>
<evidence type="ECO:0000259" key="9">
    <source>
        <dbReference type="PROSITE" id="PS50109"/>
    </source>
</evidence>
<evidence type="ECO:0000256" key="2">
    <source>
        <dbReference type="ARBA" id="ARBA00012438"/>
    </source>
</evidence>
<proteinExistence type="predicted"/>
<dbReference type="CDD" id="cd00082">
    <property type="entry name" value="HisKA"/>
    <property type="match status" value="1"/>
</dbReference>
<keyword evidence="7" id="KW-0067">ATP-binding</keyword>
<organism evidence="10">
    <name type="scientific">uncultured Sulfurovum sp</name>
    <dbReference type="NCBI Taxonomy" id="269237"/>
    <lineage>
        <taxon>Bacteria</taxon>
        <taxon>Pseudomonadati</taxon>
        <taxon>Campylobacterota</taxon>
        <taxon>Epsilonproteobacteria</taxon>
        <taxon>Campylobacterales</taxon>
        <taxon>Sulfurovaceae</taxon>
        <taxon>Sulfurovum</taxon>
        <taxon>environmental samples</taxon>
    </lineage>
</organism>
<dbReference type="Gene3D" id="1.10.287.130">
    <property type="match status" value="1"/>
</dbReference>
<name>A0A6S6SWS7_9BACT</name>
<dbReference type="Gene3D" id="3.30.565.10">
    <property type="entry name" value="Histidine kinase-like ATPase, C-terminal domain"/>
    <property type="match status" value="1"/>
</dbReference>
<dbReference type="PANTHER" id="PTHR43065">
    <property type="entry name" value="SENSOR HISTIDINE KINASE"/>
    <property type="match status" value="1"/>
</dbReference>
<evidence type="ECO:0000256" key="3">
    <source>
        <dbReference type="ARBA" id="ARBA00022553"/>
    </source>
</evidence>
<dbReference type="InterPro" id="IPR003661">
    <property type="entry name" value="HisK_dim/P_dom"/>
</dbReference>
<sequence length="256" mass="29602">MNKELAYCLACKEEQKLLQQQAKMAAMGEMIGNIAHQWRQPLNTLSALNVSLGMKHKRGKLSDEEMKKFREKSNLIIQNMSETIEDFKNFFKPNKIQKKFKVHEAIESTRRFVSDVYNVHRIKVNVDINNHHIEIKSYKNELMQVLLNIFKNTKDAVVENKIQNPRLNISVTEIEEQVIIHIQDNAGGVSSEVLEKMYDPYFTTKFESHGTGIGLYMSKMIIEKSMNGSLMSENKEEGLLTTIVIAKEIEDWSYSI</sequence>
<accession>A0A6S6SWS7</accession>
<keyword evidence="8" id="KW-0902">Two-component regulatory system</keyword>
<dbReference type="SMART" id="SM00387">
    <property type="entry name" value="HATPase_c"/>
    <property type="match status" value="1"/>
</dbReference>
<dbReference type="InterPro" id="IPR036890">
    <property type="entry name" value="HATPase_C_sf"/>
</dbReference>
<dbReference type="PRINTS" id="PR00344">
    <property type="entry name" value="BCTRLSENSOR"/>
</dbReference>
<keyword evidence="6 10" id="KW-0418">Kinase</keyword>
<evidence type="ECO:0000256" key="8">
    <source>
        <dbReference type="ARBA" id="ARBA00023012"/>
    </source>
</evidence>
<dbReference type="SUPFAM" id="SSF55874">
    <property type="entry name" value="ATPase domain of HSP90 chaperone/DNA topoisomerase II/histidine kinase"/>
    <property type="match status" value="1"/>
</dbReference>
<dbReference type="InterPro" id="IPR003594">
    <property type="entry name" value="HATPase_dom"/>
</dbReference>